<name>A0ABY4N7X4_9MICO</name>
<feature type="compositionally biased region" description="Basic and acidic residues" evidence="1">
    <location>
        <begin position="43"/>
        <end position="58"/>
    </location>
</feature>
<evidence type="ECO:0000313" key="2">
    <source>
        <dbReference type="EMBL" id="UQN30660.1"/>
    </source>
</evidence>
<keyword evidence="3" id="KW-1185">Reference proteome</keyword>
<dbReference type="RefSeq" id="WP_249480041.1">
    <property type="nucleotide sequence ID" value="NZ_CP097218.1"/>
</dbReference>
<feature type="compositionally biased region" description="Acidic residues" evidence="1">
    <location>
        <begin position="117"/>
        <end position="128"/>
    </location>
</feature>
<accession>A0ABY4N7X4</accession>
<dbReference type="Proteomes" id="UP001055868">
    <property type="component" value="Chromosome"/>
</dbReference>
<evidence type="ECO:0000256" key="1">
    <source>
        <dbReference type="SAM" id="MobiDB-lite"/>
    </source>
</evidence>
<feature type="region of interest" description="Disordered" evidence="1">
    <location>
        <begin position="90"/>
        <end position="137"/>
    </location>
</feature>
<feature type="region of interest" description="Disordered" evidence="1">
    <location>
        <begin position="38"/>
        <end position="58"/>
    </location>
</feature>
<evidence type="ECO:0000313" key="3">
    <source>
        <dbReference type="Proteomes" id="UP001055868"/>
    </source>
</evidence>
<evidence type="ECO:0008006" key="4">
    <source>
        <dbReference type="Google" id="ProtNLM"/>
    </source>
</evidence>
<organism evidence="2 3">
    <name type="scientific">Brachybacterium kimchii</name>
    <dbReference type="NCBI Taxonomy" id="2942909"/>
    <lineage>
        <taxon>Bacteria</taxon>
        <taxon>Bacillati</taxon>
        <taxon>Actinomycetota</taxon>
        <taxon>Actinomycetes</taxon>
        <taxon>Micrococcales</taxon>
        <taxon>Dermabacteraceae</taxon>
        <taxon>Brachybacterium</taxon>
    </lineage>
</organism>
<protein>
    <recommendedName>
        <fullName evidence="4">Rho termination factor N-terminal domain-containing protein</fullName>
    </recommendedName>
</protein>
<sequence>MAKVAAGHLYVTTRGGEVWHFAPGDALPSWAQKVIRNPAAITDDGRSASRDSDEPSKTWKVDDLKAYAAEQGVDLAGVSTKADILAALAAAEASADESVDEEVDEPALQDVASEAPAVEDDEEDDDLEPSPTFDPKA</sequence>
<dbReference type="EMBL" id="CP097218">
    <property type="protein sequence ID" value="UQN30660.1"/>
    <property type="molecule type" value="Genomic_DNA"/>
</dbReference>
<proteinExistence type="predicted"/>
<feature type="compositionally biased region" description="Acidic residues" evidence="1">
    <location>
        <begin position="94"/>
        <end position="107"/>
    </location>
</feature>
<reference evidence="2" key="1">
    <citation type="submission" date="2022-05" db="EMBL/GenBank/DDBJ databases">
        <title>Genomic analysis of Brachybacterium sp. CBA3104.</title>
        <authorList>
            <person name="Roh S.W."/>
            <person name="Kim Y.B."/>
            <person name="Kim Y."/>
        </authorList>
    </citation>
    <scope>NUCLEOTIDE SEQUENCE</scope>
    <source>
        <strain evidence="2">CBA3104</strain>
    </source>
</reference>
<gene>
    <name evidence="2" type="ORF">M4486_04985</name>
</gene>